<keyword evidence="4" id="KW-1185">Reference proteome</keyword>
<organism evidence="3 4">
    <name type="scientific">Peteryoungia desertarenae</name>
    <dbReference type="NCBI Taxonomy" id="1813451"/>
    <lineage>
        <taxon>Bacteria</taxon>
        <taxon>Pseudomonadati</taxon>
        <taxon>Pseudomonadota</taxon>
        <taxon>Alphaproteobacteria</taxon>
        <taxon>Hyphomicrobiales</taxon>
        <taxon>Rhizobiaceae</taxon>
        <taxon>Peteryoungia</taxon>
    </lineage>
</organism>
<dbReference type="PANTHER" id="PTHR23076">
    <property type="entry name" value="METALLOPROTEASE M41 FTSH"/>
    <property type="match status" value="1"/>
</dbReference>
<dbReference type="Proteomes" id="UP000308530">
    <property type="component" value="Chromosome"/>
</dbReference>
<proteinExistence type="predicted"/>
<gene>
    <name evidence="3" type="ORF">FE840_000665</name>
</gene>
<protein>
    <recommendedName>
        <fullName evidence="2">Peptidase M41 domain-containing protein</fullName>
    </recommendedName>
</protein>
<feature type="domain" description="Peptidase M41" evidence="2">
    <location>
        <begin position="88"/>
        <end position="267"/>
    </location>
</feature>
<accession>A0ABX6QIK5</accession>
<dbReference type="SUPFAM" id="SSF140990">
    <property type="entry name" value="FtsH protease domain-like"/>
    <property type="match status" value="1"/>
</dbReference>
<dbReference type="EMBL" id="CP058350">
    <property type="protein sequence ID" value="QLF68191.1"/>
    <property type="molecule type" value="Genomic_DNA"/>
</dbReference>
<dbReference type="RefSeq" id="WP_138288008.1">
    <property type="nucleotide sequence ID" value="NZ_CP058350.1"/>
</dbReference>
<evidence type="ECO:0000256" key="1">
    <source>
        <dbReference type="SAM" id="MobiDB-lite"/>
    </source>
</evidence>
<evidence type="ECO:0000313" key="4">
    <source>
        <dbReference type="Proteomes" id="UP000308530"/>
    </source>
</evidence>
<evidence type="ECO:0000259" key="2">
    <source>
        <dbReference type="Pfam" id="PF01434"/>
    </source>
</evidence>
<feature type="compositionally biased region" description="Basic and acidic residues" evidence="1">
    <location>
        <begin position="18"/>
        <end position="33"/>
    </location>
</feature>
<name>A0ABX6QIK5_9HYPH</name>
<reference evidence="3 4" key="1">
    <citation type="submission" date="2020-06" db="EMBL/GenBank/DDBJ databases">
        <title>Genome sequence of Rhizobium sp strain ADMK78.</title>
        <authorList>
            <person name="Rahi P."/>
        </authorList>
    </citation>
    <scope>NUCLEOTIDE SEQUENCE [LARGE SCALE GENOMIC DNA]</scope>
    <source>
        <strain evidence="3 4">ADMK78</strain>
    </source>
</reference>
<dbReference type="PANTHER" id="PTHR23076:SF97">
    <property type="entry name" value="ATP-DEPENDENT ZINC METALLOPROTEASE YME1L1"/>
    <property type="match status" value="1"/>
</dbReference>
<evidence type="ECO:0000313" key="3">
    <source>
        <dbReference type="EMBL" id="QLF68191.1"/>
    </source>
</evidence>
<feature type="region of interest" description="Disordered" evidence="1">
    <location>
        <begin position="1"/>
        <end position="34"/>
    </location>
</feature>
<dbReference type="Gene3D" id="1.20.58.760">
    <property type="entry name" value="Peptidase M41"/>
    <property type="match status" value="1"/>
</dbReference>
<dbReference type="InterPro" id="IPR000642">
    <property type="entry name" value="Peptidase_M41"/>
</dbReference>
<dbReference type="Pfam" id="PF01434">
    <property type="entry name" value="Peptidase_M41"/>
    <property type="match status" value="1"/>
</dbReference>
<sequence length="348" mass="37843">MIGNELIEDAAHTSTSMRSERARHGGGRDHNEETTDLISLQRLALLATGRTGADIERLIREVRQKARREQRPITWSDLETALLSERRQMTPEHRYRIAVHEVGHALAYTMLGIGEVQTLAVGVSLDGTAGGLGQVVVTFRTDEPQTENWLTRKMACLLAGRVAEQLIFGAVLAGSGGHPESDLARATTDALSAETELGFSDVETLIYRRPALAEQQMLQDNDLMKRVEARLKWAEAVALGVLETHKAFLEAMARELAELGVMTGDHMIQRLAQFVVVSGARSRERPVTASDSAILSGATPIPVSRSALRGSIFAIPSSRKVLLNKETASLKAGLPFPKADQTIPGQTA</sequence>
<dbReference type="InterPro" id="IPR037219">
    <property type="entry name" value="Peptidase_M41-like"/>
</dbReference>